<dbReference type="AlphaFoldDB" id="A0A645DNU7"/>
<reference evidence="2" key="1">
    <citation type="submission" date="2019-08" db="EMBL/GenBank/DDBJ databases">
        <authorList>
            <person name="Kucharzyk K."/>
            <person name="Murdoch R.W."/>
            <person name="Higgins S."/>
            <person name="Loffler F."/>
        </authorList>
    </citation>
    <scope>NUCLEOTIDE SEQUENCE</scope>
</reference>
<evidence type="ECO:0000256" key="1">
    <source>
        <dbReference type="SAM" id="Phobius"/>
    </source>
</evidence>
<gene>
    <name evidence="2" type="ORF">SDC9_138266</name>
</gene>
<evidence type="ECO:0000313" key="2">
    <source>
        <dbReference type="EMBL" id="MPM91140.1"/>
    </source>
</evidence>
<keyword evidence="1" id="KW-0812">Transmembrane</keyword>
<proteinExistence type="predicted"/>
<accession>A0A645DNU7</accession>
<comment type="caution">
    <text evidence="2">The sequence shown here is derived from an EMBL/GenBank/DDBJ whole genome shotgun (WGS) entry which is preliminary data.</text>
</comment>
<keyword evidence="1" id="KW-0472">Membrane</keyword>
<keyword evidence="1" id="KW-1133">Transmembrane helix</keyword>
<protein>
    <submittedName>
        <fullName evidence="2">Uncharacterized protein</fullName>
    </submittedName>
</protein>
<sequence>MAMFGFIVNIIIVIISLVVIVLGIISGAHFDVLSMNRKIIFLQQP</sequence>
<dbReference type="EMBL" id="VSSQ01038252">
    <property type="protein sequence ID" value="MPM91140.1"/>
    <property type="molecule type" value="Genomic_DNA"/>
</dbReference>
<organism evidence="2">
    <name type="scientific">bioreactor metagenome</name>
    <dbReference type="NCBI Taxonomy" id="1076179"/>
    <lineage>
        <taxon>unclassified sequences</taxon>
        <taxon>metagenomes</taxon>
        <taxon>ecological metagenomes</taxon>
    </lineage>
</organism>
<name>A0A645DNU7_9ZZZZ</name>
<feature type="transmembrane region" description="Helical" evidence="1">
    <location>
        <begin position="6"/>
        <end position="28"/>
    </location>
</feature>